<accession>A0A6H0TIA7</accession>
<dbReference type="InterPro" id="IPR011659">
    <property type="entry name" value="WD40"/>
</dbReference>
<keyword evidence="3" id="KW-0378">Hydrolase</keyword>
<feature type="domain" description="Peptidase S9 prolyl oligopeptidase catalytic" evidence="5">
    <location>
        <begin position="446"/>
        <end position="643"/>
    </location>
</feature>
<dbReference type="Pfam" id="PF07676">
    <property type="entry name" value="PD40"/>
    <property type="match status" value="1"/>
</dbReference>
<evidence type="ECO:0000256" key="3">
    <source>
        <dbReference type="ARBA" id="ARBA00022801"/>
    </source>
</evidence>
<dbReference type="RefSeq" id="WP_172554484.1">
    <property type="nucleotide sequence ID" value="NZ_CP035727.2"/>
</dbReference>
<dbReference type="InterPro" id="IPR001375">
    <property type="entry name" value="Peptidase_S9_cat"/>
</dbReference>
<dbReference type="Proteomes" id="UP000501374">
    <property type="component" value="Chromosome"/>
</dbReference>
<dbReference type="FunFam" id="3.40.50.1820:FF:000028">
    <property type="entry name" value="S9 family peptidase"/>
    <property type="match status" value="1"/>
</dbReference>
<gene>
    <name evidence="6" type="ORF">EVG22_17980</name>
</gene>
<keyword evidence="4" id="KW-0720">Serine protease</keyword>
<evidence type="ECO:0000313" key="7">
    <source>
        <dbReference type="Proteomes" id="UP000501374"/>
    </source>
</evidence>
<dbReference type="AlphaFoldDB" id="A0A6H0TIA7"/>
<dbReference type="PANTHER" id="PTHR42776:SF27">
    <property type="entry name" value="DIPEPTIDYL PEPTIDASE FAMILY MEMBER 6"/>
    <property type="match status" value="1"/>
</dbReference>
<dbReference type="SUPFAM" id="SSF53474">
    <property type="entry name" value="alpha/beta-Hydrolases"/>
    <property type="match status" value="1"/>
</dbReference>
<evidence type="ECO:0000313" key="6">
    <source>
        <dbReference type="EMBL" id="QIW20207.1"/>
    </source>
</evidence>
<evidence type="ECO:0000256" key="1">
    <source>
        <dbReference type="ARBA" id="ARBA00010040"/>
    </source>
</evidence>
<dbReference type="PANTHER" id="PTHR42776">
    <property type="entry name" value="SERINE PEPTIDASE S9 FAMILY MEMBER"/>
    <property type="match status" value="1"/>
</dbReference>
<dbReference type="EMBL" id="CP035727">
    <property type="protein sequence ID" value="QIW20207.1"/>
    <property type="molecule type" value="Genomic_DNA"/>
</dbReference>
<dbReference type="GO" id="GO:0006508">
    <property type="term" value="P:proteolysis"/>
    <property type="evidence" value="ECO:0007669"/>
    <property type="project" value="UniProtKB-KW"/>
</dbReference>
<proteinExistence type="inferred from homology"/>
<dbReference type="SUPFAM" id="SSF82171">
    <property type="entry name" value="DPP6 N-terminal domain-like"/>
    <property type="match status" value="1"/>
</dbReference>
<dbReference type="Pfam" id="PF00326">
    <property type="entry name" value="Peptidase_S9"/>
    <property type="match status" value="1"/>
</dbReference>
<evidence type="ECO:0000256" key="4">
    <source>
        <dbReference type="ARBA" id="ARBA00022825"/>
    </source>
</evidence>
<evidence type="ECO:0000259" key="5">
    <source>
        <dbReference type="Pfam" id="PF00326"/>
    </source>
</evidence>
<dbReference type="InterPro" id="IPR011042">
    <property type="entry name" value="6-blade_b-propeller_TolB-like"/>
</dbReference>
<comment type="similarity">
    <text evidence="1">Belongs to the peptidase S9C family.</text>
</comment>
<protein>
    <submittedName>
        <fullName evidence="6">S9 family peptidase</fullName>
    </submittedName>
</protein>
<dbReference type="Gene3D" id="3.40.50.1820">
    <property type="entry name" value="alpha/beta hydrolase"/>
    <property type="match status" value="1"/>
</dbReference>
<dbReference type="GO" id="GO:0004252">
    <property type="term" value="F:serine-type endopeptidase activity"/>
    <property type="evidence" value="ECO:0007669"/>
    <property type="project" value="TreeGrafter"/>
</dbReference>
<dbReference type="Gene3D" id="2.120.10.30">
    <property type="entry name" value="TolB, C-terminal domain"/>
    <property type="match status" value="2"/>
</dbReference>
<organism evidence="6 7">
    <name type="scientific">Bacillus thuringiensis serovar andalousiensis</name>
    <dbReference type="NCBI Taxonomy" id="257985"/>
    <lineage>
        <taxon>Bacteria</taxon>
        <taxon>Bacillati</taxon>
        <taxon>Bacillota</taxon>
        <taxon>Bacilli</taxon>
        <taxon>Bacillales</taxon>
        <taxon>Bacillaceae</taxon>
        <taxon>Bacillus</taxon>
        <taxon>Bacillus cereus group</taxon>
    </lineage>
</organism>
<name>A0A6H0TIA7_BACTU</name>
<keyword evidence="2" id="KW-0645">Protease</keyword>
<reference evidence="7" key="1">
    <citation type="submission" date="2019-02" db="EMBL/GenBank/DDBJ databases">
        <title>Structural and Functional analysis of Lanthipeptide from Bacillus thuringiensis serovar andalousiensis B23193.</title>
        <authorList>
            <person name="Andreeva J.V."/>
            <person name="Grigoreva A."/>
        </authorList>
    </citation>
    <scope>NUCLEOTIDE SEQUENCE [LARGE SCALE GENOMIC DNA]</scope>
    <source>
        <strain evidence="7">B23193</strain>
    </source>
</reference>
<dbReference type="InterPro" id="IPR029058">
    <property type="entry name" value="AB_hydrolase_fold"/>
</dbReference>
<evidence type="ECO:0000256" key="2">
    <source>
        <dbReference type="ARBA" id="ARBA00022670"/>
    </source>
</evidence>
<sequence length="654" mass="74563">MKVKAKTYLSIEEIISLPALSSANISDDGKNVAFVKKSANWEDNTYRNHVWIYEKDKGKSYPLTNGDIDSTHPLWSPDSKSIAYLRPGGDGANKNQIFVKSIDGCSEVQITDEKEGVNTFKWEPTGKGFYYIAQSKECEEIKKRKERYGDFHHVGKEHQNNCLYYIEIEKVKQNDKQERKVSGVYQLTDGKDFYIHNFDISNDGKKVVCMATPSLNDYMNGDLYILDVEAGELQKMNMDKLLGGSVCFSPKGSKICYAASIREKDYYRNHIQDSTLEIYDMNTGEVIQPLTDFDSTIVPLQWTVKGILIRWQDKTNYRIGLLREDGTMEMLSETVDGFIMDASITRDGNHITYTKAITNETFEIYLNDKKITNENSFFEGRLKSNREIISWKSSDGLEIEGVLSTPVEFEANKKYPLLVVIHGGPNWASFPIFSDCFNEKYPIEQFIEKGFLVLEPNYRGSSGYGNEFLKANYRRQGFADYDDIISGVDELVEKGIVDKERVGVMGWSNGGYISAFCSTFSDRFKAISVGGGITNWSTHYVNTDIPYVISMYLGNTPWNDPEIYKKTSPMAYIKSACTPTLIQHGEKDARIPTTNAYELYEGLRDMEVDTELIIFKGMAYSPNQPGMKVAIMKQNLMWFSHYILGESMKDFRTI</sequence>